<gene>
    <name evidence="2" type="ORF">S03H2_70193</name>
</gene>
<name>X1JC33_9ZZZZ</name>
<dbReference type="InterPro" id="IPR059177">
    <property type="entry name" value="GH29D-like_dom"/>
</dbReference>
<evidence type="ECO:0000259" key="1">
    <source>
        <dbReference type="Pfam" id="PF13290"/>
    </source>
</evidence>
<feature type="non-terminal residue" evidence="2">
    <location>
        <position position="1"/>
    </location>
</feature>
<dbReference type="AlphaFoldDB" id="X1JC33"/>
<proteinExistence type="predicted"/>
<dbReference type="EMBL" id="BARU01046575">
    <property type="protein sequence ID" value="GAH91517.1"/>
    <property type="molecule type" value="Genomic_DNA"/>
</dbReference>
<accession>X1JC33</accession>
<reference evidence="2" key="1">
    <citation type="journal article" date="2014" name="Front. Microbiol.">
        <title>High frequency of phylogenetically diverse reductive dehalogenase-homologous genes in deep subseafloor sedimentary metagenomes.</title>
        <authorList>
            <person name="Kawai M."/>
            <person name="Futagami T."/>
            <person name="Toyoda A."/>
            <person name="Takaki Y."/>
            <person name="Nishi S."/>
            <person name="Hori S."/>
            <person name="Arai W."/>
            <person name="Tsubouchi T."/>
            <person name="Morono Y."/>
            <person name="Uchiyama I."/>
            <person name="Ito T."/>
            <person name="Fujiyama A."/>
            <person name="Inagaki F."/>
            <person name="Takami H."/>
        </authorList>
    </citation>
    <scope>NUCLEOTIDE SEQUENCE</scope>
    <source>
        <strain evidence="2">Expedition CK06-06</strain>
    </source>
</reference>
<dbReference type="Pfam" id="PF13290">
    <property type="entry name" value="CHB_HEX_C_1"/>
    <property type="match status" value="1"/>
</dbReference>
<feature type="non-terminal residue" evidence="2">
    <location>
        <position position="126"/>
    </location>
</feature>
<feature type="domain" description="GH29D-like beta-sandwich" evidence="1">
    <location>
        <begin position="80"/>
        <end position="126"/>
    </location>
</feature>
<comment type="caution">
    <text evidence="2">The sequence shown here is derived from an EMBL/GenBank/DDBJ whole genome shotgun (WGS) entry which is preliminary data.</text>
</comment>
<protein>
    <recommendedName>
        <fullName evidence="1">GH29D-like beta-sandwich domain-containing protein</fullName>
    </recommendedName>
</protein>
<evidence type="ECO:0000313" key="2">
    <source>
        <dbReference type="EMBL" id="GAH91517.1"/>
    </source>
</evidence>
<organism evidence="2">
    <name type="scientific">marine sediment metagenome</name>
    <dbReference type="NCBI Taxonomy" id="412755"/>
    <lineage>
        <taxon>unclassified sequences</taxon>
        <taxon>metagenomes</taxon>
        <taxon>ecological metagenomes</taxon>
    </lineage>
</organism>
<sequence>GKDRWTALDNRIFEALMAELGRWGRVATTRDNEYVTERSRILTSFFPNRTAWVLNKFRTEGLYPNVDAPAFYIDGGYQHGGYVSDGAILTIVNPGTIYYTIDGNDPRTPDSGEVAGLAYSGSITLN</sequence>